<dbReference type="eggNOG" id="KOG0424">
    <property type="taxonomic scope" value="Eukaryota"/>
</dbReference>
<dbReference type="PANTHER" id="PTHR24067">
    <property type="entry name" value="UBIQUITIN-CONJUGATING ENZYME E2"/>
    <property type="match status" value="1"/>
</dbReference>
<dbReference type="PROSITE" id="PS00183">
    <property type="entry name" value="UBC_1"/>
    <property type="match status" value="1"/>
</dbReference>
<dbReference type="InterPro" id="IPR023313">
    <property type="entry name" value="UBQ-conjugating_AS"/>
</dbReference>
<dbReference type="Proteomes" id="UP000007799">
    <property type="component" value="Unassembled WGS sequence"/>
</dbReference>
<evidence type="ECO:0000313" key="7">
    <source>
        <dbReference type="Proteomes" id="UP000007799"/>
    </source>
</evidence>
<feature type="active site" description="Glycyl thioester intermediate" evidence="3">
    <location>
        <position position="93"/>
    </location>
</feature>
<dbReference type="InterPro" id="IPR016135">
    <property type="entry name" value="UBQ-conjugating_enzyme/RWD"/>
</dbReference>
<evidence type="ECO:0000313" key="6">
    <source>
        <dbReference type="EMBL" id="EGD80100.1"/>
    </source>
</evidence>
<sequence length="113" mass="12944">MSGIAVERLMEERKNWRSDHPHGFAARPATKDDGTKDYMLWHCTIPGKEGTSWQGGFYKVKMIFSEDYPMTPPKCQFTPPLFHPNVYPSGTICLSLLDAEKDWRPGVTIKQIK</sequence>
<dbReference type="Pfam" id="PF00179">
    <property type="entry name" value="UQ_con"/>
    <property type="match status" value="1"/>
</dbReference>
<dbReference type="OrthoDB" id="6600758at2759"/>
<accession>F2UR45</accession>
<evidence type="ECO:0000256" key="2">
    <source>
        <dbReference type="ARBA" id="ARBA00022786"/>
    </source>
</evidence>
<gene>
    <name evidence="6" type="ORF">PTSG_10373</name>
</gene>
<dbReference type="KEGG" id="sre:PTSG_10373"/>
<dbReference type="InParanoid" id="F2UR45"/>
<keyword evidence="1" id="KW-0808">Transferase</keyword>
<reference evidence="6" key="1">
    <citation type="submission" date="2009-08" db="EMBL/GenBank/DDBJ databases">
        <title>Annotation of Salpingoeca rosetta.</title>
        <authorList>
            <consortium name="The Broad Institute Genome Sequencing Platform"/>
            <person name="Russ C."/>
            <person name="Cuomo C."/>
            <person name="Burger G."/>
            <person name="Gray M.W."/>
            <person name="Holland P.W.H."/>
            <person name="King N."/>
            <person name="Lang F.B.F."/>
            <person name="Roger A.J."/>
            <person name="Ruiz-Trillo I."/>
            <person name="Young S.K."/>
            <person name="Zeng Q."/>
            <person name="Gargeya S."/>
            <person name="Alvarado L."/>
            <person name="Berlin A."/>
            <person name="Chapman S.B."/>
            <person name="Chen Z."/>
            <person name="Freedman E."/>
            <person name="Gellesch M."/>
            <person name="Goldberg J."/>
            <person name="Griggs A."/>
            <person name="Gujja S."/>
            <person name="Heilman E."/>
            <person name="Heiman D."/>
            <person name="Howarth C."/>
            <person name="Mehta T."/>
            <person name="Neiman D."/>
            <person name="Pearson M."/>
            <person name="Roberts A."/>
            <person name="Saif S."/>
            <person name="Shea T."/>
            <person name="Shenoy N."/>
            <person name="Sisk P."/>
            <person name="Stolte C."/>
            <person name="Sykes S."/>
            <person name="White J."/>
            <person name="Yandava C."/>
            <person name="Haas B."/>
            <person name="Nusbaum C."/>
            <person name="Birren B."/>
        </authorList>
    </citation>
    <scope>NUCLEOTIDE SEQUENCE [LARGE SCALE GENOMIC DNA]</scope>
    <source>
        <strain evidence="6">ATCC 50818</strain>
    </source>
</reference>
<feature type="domain" description="UBC core" evidence="5">
    <location>
        <begin position="4"/>
        <end position="113"/>
    </location>
</feature>
<dbReference type="InterPro" id="IPR000608">
    <property type="entry name" value="UBC"/>
</dbReference>
<dbReference type="EMBL" id="GL832990">
    <property type="protein sequence ID" value="EGD80100.1"/>
    <property type="molecule type" value="Genomic_DNA"/>
</dbReference>
<evidence type="ECO:0000256" key="4">
    <source>
        <dbReference type="RuleBase" id="RU362109"/>
    </source>
</evidence>
<protein>
    <submittedName>
        <fullName evidence="6">Ubiquitin carrier protein</fullName>
    </submittedName>
</protein>
<keyword evidence="7" id="KW-1185">Reference proteome</keyword>
<dbReference type="InterPro" id="IPR050113">
    <property type="entry name" value="Ub_conjugating_enzyme"/>
</dbReference>
<comment type="similarity">
    <text evidence="4">Belongs to the ubiquitin-conjugating enzyme family.</text>
</comment>
<keyword evidence="4" id="KW-0547">Nucleotide-binding</keyword>
<dbReference type="RefSeq" id="XP_004988425.1">
    <property type="nucleotide sequence ID" value="XM_004988368.1"/>
</dbReference>
<evidence type="ECO:0000259" key="5">
    <source>
        <dbReference type="PROSITE" id="PS50127"/>
    </source>
</evidence>
<dbReference type="CDD" id="cd23798">
    <property type="entry name" value="UBCc_UBE2I"/>
    <property type="match status" value="1"/>
</dbReference>
<dbReference type="GO" id="GO:0005524">
    <property type="term" value="F:ATP binding"/>
    <property type="evidence" value="ECO:0007669"/>
    <property type="project" value="UniProtKB-UniRule"/>
</dbReference>
<dbReference type="AlphaFoldDB" id="F2UR45"/>
<proteinExistence type="inferred from homology"/>
<keyword evidence="4" id="KW-0067">ATP-binding</keyword>
<dbReference type="SMART" id="SM00212">
    <property type="entry name" value="UBCc"/>
    <property type="match status" value="1"/>
</dbReference>
<dbReference type="SUPFAM" id="SSF54495">
    <property type="entry name" value="UBC-like"/>
    <property type="match status" value="1"/>
</dbReference>
<name>F2UR45_SALR5</name>
<evidence type="ECO:0000256" key="1">
    <source>
        <dbReference type="ARBA" id="ARBA00022679"/>
    </source>
</evidence>
<dbReference type="FunCoup" id="F2UR45">
    <property type="interactions" value="1802"/>
</dbReference>
<dbReference type="Gene3D" id="3.10.110.10">
    <property type="entry name" value="Ubiquitin Conjugating Enzyme"/>
    <property type="match status" value="1"/>
</dbReference>
<dbReference type="GO" id="GO:0016740">
    <property type="term" value="F:transferase activity"/>
    <property type="evidence" value="ECO:0007669"/>
    <property type="project" value="UniProtKB-KW"/>
</dbReference>
<organism evidence="7">
    <name type="scientific">Salpingoeca rosetta (strain ATCC 50818 / BSB-021)</name>
    <dbReference type="NCBI Taxonomy" id="946362"/>
    <lineage>
        <taxon>Eukaryota</taxon>
        <taxon>Choanoflagellata</taxon>
        <taxon>Craspedida</taxon>
        <taxon>Salpingoecidae</taxon>
        <taxon>Salpingoeca</taxon>
    </lineage>
</organism>
<dbReference type="GeneID" id="16068954"/>
<dbReference type="OMA" id="WKPTISI"/>
<evidence type="ECO:0000256" key="3">
    <source>
        <dbReference type="PROSITE-ProRule" id="PRU10133"/>
    </source>
</evidence>
<dbReference type="PROSITE" id="PS50127">
    <property type="entry name" value="UBC_2"/>
    <property type="match status" value="1"/>
</dbReference>
<keyword evidence="2 4" id="KW-0833">Ubl conjugation pathway</keyword>
<dbReference type="STRING" id="946362.F2UR45"/>